<sequence>MKSILVIYSTINRGGRFLLLVELDERSKMALVLNLNIKKFTTILYVCILLIT</sequence>
<name>V9H0Y5_CHLVU</name>
<keyword evidence="1" id="KW-0934">Plastid</keyword>
<dbReference type="EMBL" id="AB001684">
    <property type="protein sequence ID" value="BAA57917.1"/>
    <property type="molecule type" value="Genomic_DNA"/>
</dbReference>
<dbReference type="RefSeq" id="NP_045841.1">
    <property type="nucleotide sequence ID" value="NC_001865.1"/>
</dbReference>
<evidence type="ECO:0000313" key="1">
    <source>
        <dbReference type="EMBL" id="BAA57917.1"/>
    </source>
</evidence>
<organism evidence="1">
    <name type="scientific">Chlorella vulgaris</name>
    <name type="common">Green alga</name>
    <dbReference type="NCBI Taxonomy" id="3077"/>
    <lineage>
        <taxon>Eukaryota</taxon>
        <taxon>Viridiplantae</taxon>
        <taxon>Chlorophyta</taxon>
        <taxon>core chlorophytes</taxon>
        <taxon>Trebouxiophyceae</taxon>
        <taxon>Chlorellales</taxon>
        <taxon>Chlorellaceae</taxon>
        <taxon>Chlorella clade</taxon>
        <taxon>Chlorella</taxon>
    </lineage>
</organism>
<accession>V9H0Y5</accession>
<geneLocation type="chloroplast" evidence="1"/>
<dbReference type="GeneID" id="1457432"/>
<keyword evidence="1" id="KW-0150">Chloroplast</keyword>
<proteinExistence type="predicted"/>
<protein>
    <submittedName>
        <fullName evidence="1">Uncharacterized protein</fullName>
    </submittedName>
</protein>
<reference evidence="1" key="1">
    <citation type="journal article" date="1997" name="Proc. Natl. Acad. Sci. U.S.A.">
        <title>Complete nucleotide sequence of the chloroplast genome from the green alga Chlorella vulgaris: the existence of genes possibly involved in chloroplast division.</title>
        <authorList>
            <person name="Wakasugi T."/>
            <person name="Nagai T."/>
            <person name="Kapoor M."/>
            <person name="Sugita M."/>
            <person name="Ito M."/>
            <person name="Ito S."/>
            <person name="Tsudzuki J."/>
            <person name="Nakashima K."/>
            <person name="Tsudzuki T."/>
            <person name="Suzuki Y."/>
            <person name="Hamada A."/>
            <person name="Ohta T."/>
            <person name="Inamura A."/>
            <person name="Yoshinaga K."/>
            <person name="Sugiura M."/>
        </authorList>
    </citation>
    <scope>NUCLEOTIDE SEQUENCE</scope>
</reference>
<dbReference type="AlphaFoldDB" id="V9H0Y5"/>